<dbReference type="SMART" id="SM00345">
    <property type="entry name" value="HTH_GNTR"/>
    <property type="match status" value="1"/>
</dbReference>
<dbReference type="Proteomes" id="UP000218505">
    <property type="component" value="Chromosome"/>
</dbReference>
<dbReference type="GO" id="GO:0003700">
    <property type="term" value="F:DNA-binding transcription factor activity"/>
    <property type="evidence" value="ECO:0007669"/>
    <property type="project" value="InterPro"/>
</dbReference>
<dbReference type="CDD" id="cd07377">
    <property type="entry name" value="WHTH_GntR"/>
    <property type="match status" value="1"/>
</dbReference>
<feature type="coiled-coil region" evidence="4">
    <location>
        <begin position="106"/>
        <end position="140"/>
    </location>
</feature>
<dbReference type="PROSITE" id="PS50949">
    <property type="entry name" value="HTH_GNTR"/>
    <property type="match status" value="1"/>
</dbReference>
<dbReference type="PANTHER" id="PTHR38445:SF9">
    <property type="entry name" value="HTH-TYPE TRANSCRIPTIONAL REPRESSOR YTRA"/>
    <property type="match status" value="1"/>
</dbReference>
<dbReference type="InterPro" id="IPR000524">
    <property type="entry name" value="Tscrpt_reg_HTH_GntR"/>
</dbReference>
<dbReference type="SUPFAM" id="SSF46785">
    <property type="entry name" value="Winged helix' DNA-binding domain"/>
    <property type="match status" value="1"/>
</dbReference>
<keyword evidence="7" id="KW-1185">Reference proteome</keyword>
<dbReference type="GO" id="GO:0003677">
    <property type="term" value="F:DNA binding"/>
    <property type="evidence" value="ECO:0007669"/>
    <property type="project" value="UniProtKB-KW"/>
</dbReference>
<protein>
    <recommendedName>
        <fullName evidence="5">HTH gntR-type domain-containing protein</fullName>
    </recommendedName>
</protein>
<dbReference type="PANTHER" id="PTHR38445">
    <property type="entry name" value="HTH-TYPE TRANSCRIPTIONAL REPRESSOR YTRA"/>
    <property type="match status" value="1"/>
</dbReference>
<gene>
    <name evidence="6" type="ORF">CNX65_32675</name>
</gene>
<evidence type="ECO:0000313" key="6">
    <source>
        <dbReference type="EMBL" id="ATE57480.1"/>
    </source>
</evidence>
<dbReference type="Gene3D" id="1.10.10.10">
    <property type="entry name" value="Winged helix-like DNA-binding domain superfamily/Winged helix DNA-binding domain"/>
    <property type="match status" value="1"/>
</dbReference>
<feature type="domain" description="HTH gntR-type" evidence="5">
    <location>
        <begin position="27"/>
        <end position="95"/>
    </location>
</feature>
<accession>A0A290ZEK7</accession>
<dbReference type="KEGG" id="apre:CNX65_32675"/>
<reference evidence="6" key="1">
    <citation type="submission" date="2017-09" db="EMBL/GenBank/DDBJ databases">
        <title>Complete Genome Sequence of ansamitocin-producing Bacterium Actinosynnema pretiosum X47.</title>
        <authorList>
            <person name="Cao G."/>
            <person name="Zong G."/>
            <person name="Zhong C."/>
            <person name="Fu J."/>
        </authorList>
    </citation>
    <scope>NUCLEOTIDE SEQUENCE [LARGE SCALE GENOMIC DNA]</scope>
    <source>
        <strain evidence="6">X47</strain>
    </source>
</reference>
<dbReference type="EMBL" id="CP023445">
    <property type="protein sequence ID" value="ATE57480.1"/>
    <property type="molecule type" value="Genomic_DNA"/>
</dbReference>
<keyword evidence="4" id="KW-0175">Coiled coil</keyword>
<evidence type="ECO:0000256" key="1">
    <source>
        <dbReference type="ARBA" id="ARBA00023015"/>
    </source>
</evidence>
<keyword evidence="3" id="KW-0804">Transcription</keyword>
<sequence>MRHVSTGDLRRKYSGVVADDVENAAEQRSRAQLADEIRRDIDAGRYPVGDRLPGYRELGRRMGAAPNTVGEAVRQLAAEGRVRIKANAGAFVCEVDDEPLTAEQQIREARADLLDLRDKLRSVRRELDALDDKVGDLIDRLPSS</sequence>
<proteinExistence type="predicted"/>
<organism evidence="6 7">
    <name type="scientific">Actinosynnema pretiosum</name>
    <dbReference type="NCBI Taxonomy" id="42197"/>
    <lineage>
        <taxon>Bacteria</taxon>
        <taxon>Bacillati</taxon>
        <taxon>Actinomycetota</taxon>
        <taxon>Actinomycetes</taxon>
        <taxon>Pseudonocardiales</taxon>
        <taxon>Pseudonocardiaceae</taxon>
        <taxon>Actinosynnema</taxon>
    </lineage>
</organism>
<dbReference type="AlphaFoldDB" id="A0A290ZEK7"/>
<evidence type="ECO:0000256" key="2">
    <source>
        <dbReference type="ARBA" id="ARBA00023125"/>
    </source>
</evidence>
<evidence type="ECO:0000256" key="4">
    <source>
        <dbReference type="SAM" id="Coils"/>
    </source>
</evidence>
<dbReference type="InterPro" id="IPR036390">
    <property type="entry name" value="WH_DNA-bd_sf"/>
</dbReference>
<keyword evidence="2" id="KW-0238">DNA-binding</keyword>
<evidence type="ECO:0000259" key="5">
    <source>
        <dbReference type="PROSITE" id="PS50949"/>
    </source>
</evidence>
<evidence type="ECO:0000313" key="7">
    <source>
        <dbReference type="Proteomes" id="UP000218505"/>
    </source>
</evidence>
<keyword evidence="1" id="KW-0805">Transcription regulation</keyword>
<dbReference type="InterPro" id="IPR036388">
    <property type="entry name" value="WH-like_DNA-bd_sf"/>
</dbReference>
<dbReference type="Pfam" id="PF00392">
    <property type="entry name" value="GntR"/>
    <property type="match status" value="1"/>
</dbReference>
<name>A0A290ZEK7_9PSEU</name>
<evidence type="ECO:0000256" key="3">
    <source>
        <dbReference type="ARBA" id="ARBA00023163"/>
    </source>
</evidence>